<keyword evidence="2" id="KW-1185">Reference proteome</keyword>
<name>A0A143Y5X7_9LACT</name>
<gene>
    <name evidence="1" type="ORF">Tpal_142</name>
</gene>
<sequence>MVDQVIGMIATGIIEERINELQAQKRELIDSVTQSGGESITAFSEAGLMKLLDL</sequence>
<dbReference type="AlphaFoldDB" id="A0A143Y5X7"/>
<evidence type="ECO:0000313" key="1">
    <source>
        <dbReference type="EMBL" id="CZQ80979.1"/>
    </source>
</evidence>
<protein>
    <submittedName>
        <fullName evidence="1">Uncharacterized protein</fullName>
    </submittedName>
</protein>
<organism evidence="1 2">
    <name type="scientific">Trichococcus palustris</name>
    <dbReference type="NCBI Taxonomy" id="140314"/>
    <lineage>
        <taxon>Bacteria</taxon>
        <taxon>Bacillati</taxon>
        <taxon>Bacillota</taxon>
        <taxon>Bacilli</taxon>
        <taxon>Lactobacillales</taxon>
        <taxon>Carnobacteriaceae</taxon>
        <taxon>Trichococcus</taxon>
    </lineage>
</organism>
<evidence type="ECO:0000313" key="2">
    <source>
        <dbReference type="Proteomes" id="UP000242754"/>
    </source>
</evidence>
<dbReference type="EMBL" id="FJNE01000001">
    <property type="protein sequence ID" value="CZQ80979.1"/>
    <property type="molecule type" value="Genomic_DNA"/>
</dbReference>
<dbReference type="STRING" id="140314.SAMN04488076_102149"/>
<dbReference type="RefSeq" id="WP_177194326.1">
    <property type="nucleotide sequence ID" value="NZ_FJNE01000001.1"/>
</dbReference>
<proteinExistence type="predicted"/>
<accession>A0A143Y5X7</accession>
<reference evidence="1 2" key="1">
    <citation type="submission" date="2016-02" db="EMBL/GenBank/DDBJ databases">
        <authorList>
            <person name="Wen L."/>
            <person name="He K."/>
            <person name="Yang H."/>
        </authorList>
    </citation>
    <scope>NUCLEOTIDE SEQUENCE [LARGE SCALE GENOMIC DNA]</scope>
    <source>
        <strain evidence="1">Trichococcus palustris</strain>
    </source>
</reference>
<dbReference type="Proteomes" id="UP000242754">
    <property type="component" value="Unassembled WGS sequence"/>
</dbReference>